<dbReference type="Proteomes" id="UP000095284">
    <property type="component" value="Unplaced"/>
</dbReference>
<gene>
    <name evidence="2" type="ORF">BXYJ_LOCUS3340</name>
</gene>
<keyword evidence="1" id="KW-0812">Transmembrane</keyword>
<proteinExistence type="predicted"/>
<feature type="transmembrane region" description="Helical" evidence="1">
    <location>
        <begin position="44"/>
        <end position="62"/>
    </location>
</feature>
<evidence type="ECO:0000313" key="2">
    <source>
        <dbReference type="EMBL" id="CAD5214058.1"/>
    </source>
</evidence>
<reference evidence="2" key="2">
    <citation type="submission" date="2020-09" db="EMBL/GenBank/DDBJ databases">
        <authorList>
            <person name="Kikuchi T."/>
        </authorList>
    </citation>
    <scope>NUCLEOTIDE SEQUENCE</scope>
    <source>
        <strain evidence="2">Ka4C1</strain>
    </source>
</reference>
<dbReference type="EMBL" id="CAJFDI010000002">
    <property type="protein sequence ID" value="CAD5214058.1"/>
    <property type="molecule type" value="Genomic_DNA"/>
</dbReference>
<evidence type="ECO:0000313" key="5">
    <source>
        <dbReference type="WBParaSite" id="BXY_1074100.1"/>
    </source>
</evidence>
<name>A0A1I7SCI9_BURXY</name>
<dbReference type="EMBL" id="CAJFCV020000002">
    <property type="protein sequence ID" value="CAG9094021.1"/>
    <property type="molecule type" value="Genomic_DNA"/>
</dbReference>
<feature type="transmembrane region" description="Helical" evidence="1">
    <location>
        <begin position="236"/>
        <end position="257"/>
    </location>
</feature>
<organism evidence="3 5">
    <name type="scientific">Bursaphelenchus xylophilus</name>
    <name type="common">Pinewood nematode worm</name>
    <name type="synonym">Aphelenchoides xylophilus</name>
    <dbReference type="NCBI Taxonomy" id="6326"/>
    <lineage>
        <taxon>Eukaryota</taxon>
        <taxon>Metazoa</taxon>
        <taxon>Ecdysozoa</taxon>
        <taxon>Nematoda</taxon>
        <taxon>Chromadorea</taxon>
        <taxon>Rhabditida</taxon>
        <taxon>Tylenchina</taxon>
        <taxon>Tylenchomorpha</taxon>
        <taxon>Aphelenchoidea</taxon>
        <taxon>Aphelenchoididae</taxon>
        <taxon>Bursaphelenchus</taxon>
    </lineage>
</organism>
<keyword evidence="1" id="KW-1133">Transmembrane helix</keyword>
<feature type="transmembrane region" description="Helical" evidence="1">
    <location>
        <begin position="12"/>
        <end position="32"/>
    </location>
</feature>
<evidence type="ECO:0000313" key="3">
    <source>
        <dbReference type="Proteomes" id="UP000095284"/>
    </source>
</evidence>
<dbReference type="WBParaSite" id="BXY_1074100.1">
    <property type="protein sequence ID" value="BXY_1074100.1"/>
    <property type="gene ID" value="BXY_1074100"/>
</dbReference>
<dbReference type="Proteomes" id="UP000582659">
    <property type="component" value="Unassembled WGS sequence"/>
</dbReference>
<reference evidence="5" key="1">
    <citation type="submission" date="2016-11" db="UniProtKB">
        <authorList>
            <consortium name="WormBaseParasite"/>
        </authorList>
    </citation>
    <scope>IDENTIFICATION</scope>
</reference>
<protein>
    <submittedName>
        <fullName evidence="2">(pine wood nematode) hypothetical protein</fullName>
    </submittedName>
</protein>
<dbReference type="OrthoDB" id="5781853at2759"/>
<feature type="transmembrane region" description="Helical" evidence="1">
    <location>
        <begin position="92"/>
        <end position="111"/>
    </location>
</feature>
<feature type="transmembrane region" description="Helical" evidence="1">
    <location>
        <begin position="148"/>
        <end position="170"/>
    </location>
</feature>
<feature type="transmembrane region" description="Helical" evidence="1">
    <location>
        <begin position="191"/>
        <end position="224"/>
    </location>
</feature>
<accession>A0A1I7SCI9</accession>
<keyword evidence="4" id="KW-1185">Reference proteome</keyword>
<evidence type="ECO:0000256" key="1">
    <source>
        <dbReference type="SAM" id="Phobius"/>
    </source>
</evidence>
<evidence type="ECO:0000313" key="4">
    <source>
        <dbReference type="Proteomes" id="UP000659654"/>
    </source>
</evidence>
<keyword evidence="1" id="KW-0472">Membrane</keyword>
<feature type="transmembrane region" description="Helical" evidence="1">
    <location>
        <begin position="118"/>
        <end position="136"/>
    </location>
</feature>
<dbReference type="AlphaFoldDB" id="A0A1I7SCI9"/>
<dbReference type="Proteomes" id="UP000659654">
    <property type="component" value="Unassembled WGS sequence"/>
</dbReference>
<sequence>MILTETEIMLYVIEMLLNAFGFFVSFLFLYVLWQTKLFLRNHKFYLSNVVIANIVTIVFRYPQLIQLLSEKKLYSDETNARIVQVHDMADSVAVNMIVQLIIFGDVTAVVMGKDEMSLLWVILLCCLSWVLGELNIQLGAMNIPPPLYSQALMECVNIICWIAFFGLIYMGKVKYRQQTVGDIKHKYRISICLRTLAVLKVMAICSAIRNFICINVIISLFVWIRPNKDVDGERFVSFFYDLTLAFYAAIVPFLMIWSHDEMQKTYGRLCANKFESPITKVSVTTTNNEVKFIAKNVVGDVITANPQDEAKHHFQQLQNNWNTRRLSVQHVPQKSQRNITWSKGDSLH</sequence>